<keyword evidence="6" id="KW-0239">DNA-directed DNA polymerase</keyword>
<dbReference type="GO" id="GO:0006261">
    <property type="term" value="P:DNA-templated DNA replication"/>
    <property type="evidence" value="ECO:0007669"/>
    <property type="project" value="TreeGrafter"/>
</dbReference>
<evidence type="ECO:0000259" key="10">
    <source>
        <dbReference type="Pfam" id="PF21694"/>
    </source>
</evidence>
<dbReference type="Gene3D" id="1.20.272.10">
    <property type="match status" value="1"/>
</dbReference>
<organism evidence="11 12">
    <name type="scientific">Clostridium tagluense</name>
    <dbReference type="NCBI Taxonomy" id="360422"/>
    <lineage>
        <taxon>Bacteria</taxon>
        <taxon>Bacillati</taxon>
        <taxon>Bacillota</taxon>
        <taxon>Clostridia</taxon>
        <taxon>Eubacteriales</taxon>
        <taxon>Clostridiaceae</taxon>
        <taxon>Clostridium</taxon>
    </lineage>
</organism>
<dbReference type="SUPFAM" id="SSF52540">
    <property type="entry name" value="P-loop containing nucleoside triphosphate hydrolases"/>
    <property type="match status" value="1"/>
</dbReference>
<dbReference type="Pfam" id="PF21694">
    <property type="entry name" value="DNA_pol3_delta_C"/>
    <property type="match status" value="1"/>
</dbReference>
<evidence type="ECO:0000256" key="8">
    <source>
        <dbReference type="ARBA" id="ARBA00049244"/>
    </source>
</evidence>
<feature type="domain" description="DNA polymerase III delta N-terminal" evidence="9">
    <location>
        <begin position="20"/>
        <end position="150"/>
    </location>
</feature>
<dbReference type="PANTHER" id="PTHR34388">
    <property type="entry name" value="DNA POLYMERASE III SUBUNIT DELTA"/>
    <property type="match status" value="1"/>
</dbReference>
<gene>
    <name evidence="11" type="primary">holA</name>
    <name evidence="11" type="ORF">Ctaglu_07300</name>
</gene>
<keyword evidence="12" id="KW-1185">Reference proteome</keyword>
<name>A0A401UHR8_9CLOT</name>
<evidence type="ECO:0000256" key="4">
    <source>
        <dbReference type="ARBA" id="ARBA00022695"/>
    </source>
</evidence>
<proteinExistence type="inferred from homology"/>
<keyword evidence="5" id="KW-0235">DNA replication</keyword>
<protein>
    <recommendedName>
        <fullName evidence="2">DNA polymerase III subunit delta</fullName>
        <ecNumber evidence="1">2.7.7.7</ecNumber>
    </recommendedName>
</protein>
<dbReference type="InterPro" id="IPR008921">
    <property type="entry name" value="DNA_pol3_clamp-load_cplx_C"/>
</dbReference>
<evidence type="ECO:0000313" key="12">
    <source>
        <dbReference type="Proteomes" id="UP000287872"/>
    </source>
</evidence>
<evidence type="ECO:0000256" key="3">
    <source>
        <dbReference type="ARBA" id="ARBA00022679"/>
    </source>
</evidence>
<dbReference type="Gene3D" id="3.40.50.300">
    <property type="entry name" value="P-loop containing nucleotide triphosphate hydrolases"/>
    <property type="match status" value="1"/>
</dbReference>
<comment type="caution">
    <text evidence="11">The sequence shown here is derived from an EMBL/GenBank/DDBJ whole genome shotgun (WGS) entry which is preliminary data.</text>
</comment>
<dbReference type="Gene3D" id="1.10.8.60">
    <property type="match status" value="1"/>
</dbReference>
<dbReference type="PANTHER" id="PTHR34388:SF1">
    <property type="entry name" value="DNA POLYMERASE III SUBUNIT DELTA"/>
    <property type="match status" value="1"/>
</dbReference>
<dbReference type="GO" id="GO:0009360">
    <property type="term" value="C:DNA polymerase III complex"/>
    <property type="evidence" value="ECO:0007669"/>
    <property type="project" value="InterPro"/>
</dbReference>
<accession>A0A401UHR8</accession>
<evidence type="ECO:0000256" key="1">
    <source>
        <dbReference type="ARBA" id="ARBA00012417"/>
    </source>
</evidence>
<evidence type="ECO:0000256" key="7">
    <source>
        <dbReference type="ARBA" id="ARBA00034754"/>
    </source>
</evidence>
<dbReference type="NCBIfam" id="TIGR01128">
    <property type="entry name" value="holA"/>
    <property type="match status" value="1"/>
</dbReference>
<dbReference type="EC" id="2.7.7.7" evidence="1"/>
<dbReference type="GO" id="GO:0003887">
    <property type="term" value="F:DNA-directed DNA polymerase activity"/>
    <property type="evidence" value="ECO:0007669"/>
    <property type="project" value="UniProtKB-KW"/>
</dbReference>
<dbReference type="OrthoDB" id="9775929at2"/>
<feature type="domain" description="DNA polymerase III delta subunit-like C-terminal" evidence="10">
    <location>
        <begin position="222"/>
        <end position="341"/>
    </location>
</feature>
<dbReference type="SUPFAM" id="SSF48019">
    <property type="entry name" value="post-AAA+ oligomerization domain-like"/>
    <property type="match status" value="1"/>
</dbReference>
<dbReference type="Proteomes" id="UP000287872">
    <property type="component" value="Unassembled WGS sequence"/>
</dbReference>
<sequence>MINFTDLERKLKKHELDNCYVFCGSDEKLIKQHVKFVTDNVLKSDFMDLNYSKFDGNKADFEAIIESCETMPFMSDKKVVVVYRASFLSDSGGSKTSGDLKSENFQLLNEYLSNPAPHCILIIYYVFSNDREKPSAKIKKLDKKACVIKVDKLRGEVLQKKCMDLFQAAGSKIGKAELTLFCSQVDNNMDIVVNEIEKLVSYAEGRDITKEDILAMMPQKSENDIFNLVDYLSQKNIKRALDILNELIYKGEKIPLILFMIARQFNLLFNIKLGIESGKTKEILAGELRLHPYICEKMISQSMKFTLKGLKRNIELCLDTEKTLKSTSTDNKINMEVFMIKTVM</sequence>
<comment type="similarity">
    <text evidence="7">Belongs to the DNA polymerase HolA subunit family.</text>
</comment>
<reference evidence="11 12" key="1">
    <citation type="submission" date="2018-11" db="EMBL/GenBank/DDBJ databases">
        <title>Genome sequencing and assembly of Clostridium tagluense strain A121.</title>
        <authorList>
            <person name="Murakami T."/>
            <person name="Segawa T."/>
            <person name="Shcherbakova V.A."/>
            <person name="Mori H."/>
            <person name="Yoshimura Y."/>
        </authorList>
    </citation>
    <scope>NUCLEOTIDE SEQUENCE [LARGE SCALE GENOMIC DNA]</scope>
    <source>
        <strain evidence="11 12">A121</strain>
    </source>
</reference>
<dbReference type="InterPro" id="IPR010372">
    <property type="entry name" value="DNA_pol3_delta_N"/>
</dbReference>
<dbReference type="GO" id="GO:0003677">
    <property type="term" value="F:DNA binding"/>
    <property type="evidence" value="ECO:0007669"/>
    <property type="project" value="InterPro"/>
</dbReference>
<evidence type="ECO:0000313" key="11">
    <source>
        <dbReference type="EMBL" id="GCD09107.1"/>
    </source>
</evidence>
<dbReference type="EMBL" id="BHYK01000003">
    <property type="protein sequence ID" value="GCD09107.1"/>
    <property type="molecule type" value="Genomic_DNA"/>
</dbReference>
<dbReference type="InterPro" id="IPR027417">
    <property type="entry name" value="P-loop_NTPase"/>
</dbReference>
<dbReference type="InterPro" id="IPR005790">
    <property type="entry name" value="DNA_polIII_delta"/>
</dbReference>
<dbReference type="AlphaFoldDB" id="A0A401UHR8"/>
<keyword evidence="3" id="KW-0808">Transferase</keyword>
<comment type="catalytic activity">
    <reaction evidence="8">
        <text>DNA(n) + a 2'-deoxyribonucleoside 5'-triphosphate = DNA(n+1) + diphosphate</text>
        <dbReference type="Rhea" id="RHEA:22508"/>
        <dbReference type="Rhea" id="RHEA-COMP:17339"/>
        <dbReference type="Rhea" id="RHEA-COMP:17340"/>
        <dbReference type="ChEBI" id="CHEBI:33019"/>
        <dbReference type="ChEBI" id="CHEBI:61560"/>
        <dbReference type="ChEBI" id="CHEBI:173112"/>
        <dbReference type="EC" id="2.7.7.7"/>
    </reaction>
</comment>
<dbReference type="Pfam" id="PF06144">
    <property type="entry name" value="DNA_pol3_delta"/>
    <property type="match status" value="1"/>
</dbReference>
<dbReference type="RefSeq" id="WP_124998193.1">
    <property type="nucleotide sequence ID" value="NZ_BHYK01000003.1"/>
</dbReference>
<evidence type="ECO:0000256" key="5">
    <source>
        <dbReference type="ARBA" id="ARBA00022705"/>
    </source>
</evidence>
<evidence type="ECO:0000256" key="6">
    <source>
        <dbReference type="ARBA" id="ARBA00022932"/>
    </source>
</evidence>
<dbReference type="InterPro" id="IPR048466">
    <property type="entry name" value="DNA_pol3_delta-like_C"/>
</dbReference>
<evidence type="ECO:0000256" key="2">
    <source>
        <dbReference type="ARBA" id="ARBA00017703"/>
    </source>
</evidence>
<keyword evidence="4" id="KW-0548">Nucleotidyltransferase</keyword>
<evidence type="ECO:0000259" key="9">
    <source>
        <dbReference type="Pfam" id="PF06144"/>
    </source>
</evidence>